<comment type="caution">
    <text evidence="2">The sequence shown here is derived from an EMBL/GenBank/DDBJ whole genome shotgun (WGS) entry which is preliminary data.</text>
</comment>
<evidence type="ECO:0008006" key="4">
    <source>
        <dbReference type="Google" id="ProtNLM"/>
    </source>
</evidence>
<evidence type="ECO:0000313" key="2">
    <source>
        <dbReference type="EMBL" id="KHS48462.1"/>
    </source>
</evidence>
<sequence length="248" mass="25921">MTRIHTLNGLAVLGVIASVQAPQALAQSVDVGVEATTDEVRRGLSWSDGEISASADASVGFAGLDASVRMAALRKSDRHANADVVGDVAIGKDWEAGAITLRTEAIGHFFGGADIGADYGEVGLGARYSIGPLQVRADAFYAPKQDAIGGDNLYLRGSANFGVPALPISLSASVGYTTGDTKDLRSARLRPAGDYADWRLGVEYNQFPFTIGLDYAGTDIDTSGVSVSPFADLKHAGDRVLGRVRLSF</sequence>
<dbReference type="InterPro" id="IPR010239">
    <property type="entry name" value="CHP02001"/>
</dbReference>
<dbReference type="Pfam" id="PF09694">
    <property type="entry name" value="Gcw_chp"/>
    <property type="match status" value="1"/>
</dbReference>
<evidence type="ECO:0000313" key="3">
    <source>
        <dbReference type="Proteomes" id="UP000031338"/>
    </source>
</evidence>
<gene>
    <name evidence="2" type="ORF">NJ75_01133</name>
</gene>
<keyword evidence="1" id="KW-0732">Signal</keyword>
<dbReference type="AlphaFoldDB" id="A0A0B9ACX4"/>
<accession>A0A0B9ACX4</accession>
<keyword evidence="3" id="KW-1185">Reference proteome</keyword>
<feature type="chain" id="PRO_5002128290" description="Porin domain-containing protein" evidence="1">
    <location>
        <begin position="27"/>
        <end position="248"/>
    </location>
</feature>
<proteinExistence type="predicted"/>
<protein>
    <recommendedName>
        <fullName evidence="4">Porin domain-containing protein</fullName>
    </recommendedName>
</protein>
<evidence type="ECO:0000256" key="1">
    <source>
        <dbReference type="SAM" id="SignalP"/>
    </source>
</evidence>
<dbReference type="EMBL" id="JRVC01000004">
    <property type="protein sequence ID" value="KHS48462.1"/>
    <property type="molecule type" value="Genomic_DNA"/>
</dbReference>
<dbReference type="PATRIC" id="fig|48936.3.peg.1141"/>
<organism evidence="2 3">
    <name type="scientific">Novosphingobium subterraneum</name>
    <dbReference type="NCBI Taxonomy" id="48936"/>
    <lineage>
        <taxon>Bacteria</taxon>
        <taxon>Pseudomonadati</taxon>
        <taxon>Pseudomonadota</taxon>
        <taxon>Alphaproteobacteria</taxon>
        <taxon>Sphingomonadales</taxon>
        <taxon>Sphingomonadaceae</taxon>
        <taxon>Novosphingobium</taxon>
    </lineage>
</organism>
<reference evidence="2 3" key="1">
    <citation type="submission" date="2014-10" db="EMBL/GenBank/DDBJ databases">
        <title>Draft genome sequence of Novosphingobium subterraneum DSM 12447.</title>
        <authorList>
            <person name="Gan H.M."/>
            <person name="Gan H.Y."/>
            <person name="Savka M.A."/>
        </authorList>
    </citation>
    <scope>NUCLEOTIDE SEQUENCE [LARGE SCALE GENOMIC DNA]</scope>
    <source>
        <strain evidence="2 3">DSM 12447</strain>
    </source>
</reference>
<dbReference type="Proteomes" id="UP000031338">
    <property type="component" value="Unassembled WGS sequence"/>
</dbReference>
<feature type="signal peptide" evidence="1">
    <location>
        <begin position="1"/>
        <end position="26"/>
    </location>
</feature>
<dbReference type="RefSeq" id="WP_039332229.1">
    <property type="nucleotide sequence ID" value="NZ_JRVC01000004.1"/>
</dbReference>
<dbReference type="STRING" id="48936.NJ75_01133"/>
<name>A0A0B9ACX4_9SPHN</name>